<dbReference type="Gene3D" id="3.40.1350.120">
    <property type="match status" value="1"/>
</dbReference>
<organism evidence="1 2">
    <name type="scientific">Xylanibacter ruminicola</name>
    <name type="common">Prevotella ruminicola</name>
    <dbReference type="NCBI Taxonomy" id="839"/>
    <lineage>
        <taxon>Bacteria</taxon>
        <taxon>Pseudomonadati</taxon>
        <taxon>Bacteroidota</taxon>
        <taxon>Bacteroidia</taxon>
        <taxon>Bacteroidales</taxon>
        <taxon>Prevotellaceae</taxon>
        <taxon>Xylanibacter</taxon>
    </lineage>
</organism>
<comment type="caution">
    <text evidence="1">The sequence shown here is derived from an EMBL/GenBank/DDBJ whole genome shotgun (WGS) entry which is preliminary data.</text>
</comment>
<dbReference type="AlphaFoldDB" id="A0A928BUC4"/>
<accession>A0A928BUC4</accession>
<sequence>MIKEDIVEYNIVEEELGLTWIAADEPTRDLDTLLKDLHFLHGAAFVSQLKYITTHRSFTIVKNEIDIYSTGGEHGEDYDNILNAARKAVEHGYRVFILPNPKNTRTPDFIFEKRGNYKTFDLKTITGKASAGTRMMESIGQSNRVLLNINTDYNARLLASDIRTYFEVNAEAIEVLIFKGKKLISIDRNLTLSSLFNKIFRKRYEK</sequence>
<gene>
    <name evidence="1" type="ORF">E7102_10480</name>
</gene>
<proteinExistence type="predicted"/>
<evidence type="ECO:0000313" key="2">
    <source>
        <dbReference type="Proteomes" id="UP000763088"/>
    </source>
</evidence>
<name>A0A928BUC4_XYLRU</name>
<dbReference type="EMBL" id="SUYD01000013">
    <property type="protein sequence ID" value="MBE6266874.1"/>
    <property type="molecule type" value="Genomic_DNA"/>
</dbReference>
<protein>
    <recommendedName>
        <fullName evidence="3">tRNA nuclease CdiA C-terminal domain-containing protein</fullName>
    </recommendedName>
</protein>
<dbReference type="Proteomes" id="UP000763088">
    <property type="component" value="Unassembled WGS sequence"/>
</dbReference>
<reference evidence="1" key="1">
    <citation type="submission" date="2019-04" db="EMBL/GenBank/DDBJ databases">
        <title>Evolution of Biomass-Degrading Anaerobic Consortia Revealed by Metagenomics.</title>
        <authorList>
            <person name="Peng X."/>
        </authorList>
    </citation>
    <scope>NUCLEOTIDE SEQUENCE</scope>
    <source>
        <strain evidence="1">SIG141</strain>
    </source>
</reference>
<evidence type="ECO:0000313" key="1">
    <source>
        <dbReference type="EMBL" id="MBE6266874.1"/>
    </source>
</evidence>
<evidence type="ECO:0008006" key="3">
    <source>
        <dbReference type="Google" id="ProtNLM"/>
    </source>
</evidence>